<protein>
    <submittedName>
        <fullName evidence="1">Uncharacterized protein</fullName>
    </submittedName>
</protein>
<dbReference type="Proteomes" id="UP000749646">
    <property type="component" value="Unassembled WGS sequence"/>
</dbReference>
<gene>
    <name evidence="1" type="ORF">BGZ65_002206</name>
</gene>
<evidence type="ECO:0000313" key="1">
    <source>
        <dbReference type="EMBL" id="KAF9957208.1"/>
    </source>
</evidence>
<sequence length="154" mass="17348">MNCPLLENLSFHDVLPEMLSVYPQIVRACHALKTLSVTGTVHDARQIVQAVFQYHTKNITRVRWTGGGGFLGGLNMEEFLRLCPSLERFETRYTLTDSNKFTAGQGATGSMWINDGLVPLPSPNEVVPMYWVCHATLTHLDVTFYPMKNISDKM</sequence>
<dbReference type="EMBL" id="JAAAHW010006634">
    <property type="protein sequence ID" value="KAF9957208.1"/>
    <property type="molecule type" value="Genomic_DNA"/>
</dbReference>
<dbReference type="OrthoDB" id="2439983at2759"/>
<comment type="caution">
    <text evidence="1">The sequence shown here is derived from an EMBL/GenBank/DDBJ whole genome shotgun (WGS) entry which is preliminary data.</text>
</comment>
<dbReference type="AlphaFoldDB" id="A0A9P6J353"/>
<organism evidence="1 2">
    <name type="scientific">Modicella reniformis</name>
    <dbReference type="NCBI Taxonomy" id="1440133"/>
    <lineage>
        <taxon>Eukaryota</taxon>
        <taxon>Fungi</taxon>
        <taxon>Fungi incertae sedis</taxon>
        <taxon>Mucoromycota</taxon>
        <taxon>Mortierellomycotina</taxon>
        <taxon>Mortierellomycetes</taxon>
        <taxon>Mortierellales</taxon>
        <taxon>Mortierellaceae</taxon>
        <taxon>Modicella</taxon>
    </lineage>
</organism>
<proteinExistence type="predicted"/>
<accession>A0A9P6J353</accession>
<feature type="non-terminal residue" evidence="1">
    <location>
        <position position="154"/>
    </location>
</feature>
<reference evidence="1" key="1">
    <citation type="journal article" date="2020" name="Fungal Divers.">
        <title>Resolving the Mortierellaceae phylogeny through synthesis of multi-gene phylogenetics and phylogenomics.</title>
        <authorList>
            <person name="Vandepol N."/>
            <person name="Liber J."/>
            <person name="Desiro A."/>
            <person name="Na H."/>
            <person name="Kennedy M."/>
            <person name="Barry K."/>
            <person name="Grigoriev I.V."/>
            <person name="Miller A.N."/>
            <person name="O'Donnell K."/>
            <person name="Stajich J.E."/>
            <person name="Bonito G."/>
        </authorList>
    </citation>
    <scope>NUCLEOTIDE SEQUENCE</scope>
    <source>
        <strain evidence="1">MES-2147</strain>
    </source>
</reference>
<evidence type="ECO:0000313" key="2">
    <source>
        <dbReference type="Proteomes" id="UP000749646"/>
    </source>
</evidence>
<keyword evidence="2" id="KW-1185">Reference proteome</keyword>
<name>A0A9P6J353_9FUNG</name>